<feature type="compositionally biased region" description="Polar residues" evidence="1">
    <location>
        <begin position="53"/>
        <end position="83"/>
    </location>
</feature>
<keyword evidence="2" id="KW-0472">Membrane</keyword>
<feature type="transmembrane region" description="Helical" evidence="2">
    <location>
        <begin position="142"/>
        <end position="169"/>
    </location>
</feature>
<evidence type="ECO:0000313" key="4">
    <source>
        <dbReference type="Proteomes" id="UP001642483"/>
    </source>
</evidence>
<evidence type="ECO:0000256" key="1">
    <source>
        <dbReference type="SAM" id="MobiDB-lite"/>
    </source>
</evidence>
<comment type="caution">
    <text evidence="3">The sequence shown here is derived from an EMBL/GenBank/DDBJ whole genome shotgun (WGS) entry which is preliminary data.</text>
</comment>
<accession>A0ABP0G3D8</accession>
<evidence type="ECO:0000256" key="2">
    <source>
        <dbReference type="SAM" id="Phobius"/>
    </source>
</evidence>
<keyword evidence="2" id="KW-1133">Transmembrane helix</keyword>
<reference evidence="3 4" key="1">
    <citation type="submission" date="2024-02" db="EMBL/GenBank/DDBJ databases">
        <authorList>
            <person name="Daric V."/>
            <person name="Darras S."/>
        </authorList>
    </citation>
    <scope>NUCLEOTIDE SEQUENCE [LARGE SCALE GENOMIC DNA]</scope>
</reference>
<organism evidence="3 4">
    <name type="scientific">Clavelina lepadiformis</name>
    <name type="common">Light-bulb sea squirt</name>
    <name type="synonym">Ascidia lepadiformis</name>
    <dbReference type="NCBI Taxonomy" id="159417"/>
    <lineage>
        <taxon>Eukaryota</taxon>
        <taxon>Metazoa</taxon>
        <taxon>Chordata</taxon>
        <taxon>Tunicata</taxon>
        <taxon>Ascidiacea</taxon>
        <taxon>Aplousobranchia</taxon>
        <taxon>Clavelinidae</taxon>
        <taxon>Clavelina</taxon>
    </lineage>
</organism>
<dbReference type="EMBL" id="CAWYQH010000099">
    <property type="protein sequence ID" value="CAK8685306.1"/>
    <property type="molecule type" value="Genomic_DNA"/>
</dbReference>
<sequence>MQSLSSTETREEKFQKPSAWGLPSLLETGNVECIQLRPSSLMLSRFDERMPSRSPQSKSAIFSNKSSKSFHTRQSSRASYFDQSSSTRVDDRTTTSSVPSKRLSLIHPISEISFAEEHDAVASDLKSHSSILQEIVTKQRHLMYIIIIICGLTFFTGLVITAICFTSPILSDQLIPGKIIGLIMFAGGGITVILFTFKLSIRNQETKEKIKRREKLFGMFQDVEKETEIRENEIFLKEKVVPKINGKGDNNHLKEAE</sequence>
<evidence type="ECO:0000313" key="3">
    <source>
        <dbReference type="EMBL" id="CAK8685306.1"/>
    </source>
</evidence>
<feature type="region of interest" description="Disordered" evidence="1">
    <location>
        <begin position="49"/>
        <end position="95"/>
    </location>
</feature>
<name>A0ABP0G3D8_CLALP</name>
<protein>
    <submittedName>
        <fullName evidence="3">Uncharacterized protein</fullName>
    </submittedName>
</protein>
<gene>
    <name evidence="3" type="ORF">CVLEPA_LOCUS16443</name>
</gene>
<dbReference type="Proteomes" id="UP001642483">
    <property type="component" value="Unassembled WGS sequence"/>
</dbReference>
<feature type="transmembrane region" description="Helical" evidence="2">
    <location>
        <begin position="175"/>
        <end position="197"/>
    </location>
</feature>
<proteinExistence type="predicted"/>
<keyword evidence="2" id="KW-0812">Transmembrane</keyword>
<keyword evidence="4" id="KW-1185">Reference proteome</keyword>